<evidence type="ECO:0000259" key="2">
    <source>
        <dbReference type="PROSITE" id="PS50966"/>
    </source>
</evidence>
<keyword evidence="1" id="KW-0863">Zinc-finger</keyword>
<keyword evidence="1" id="KW-0862">Zinc</keyword>
<sequence>MSPKYDLDKIKFATDPATFERAVDLYTSGKVTKFKEKEGVNVYSAVVQGGQPYHVSVEARRYGCGHCDCYLGKKSTLCKHIVAVALYAVMDGQPLSDEDKKSVNNPTSSGHLGDLTKEELVTIKKAITYGLRYIKPYNGPSRLWFSYQNSLQEGCGRLAKIVSDLPVNKKTAQILVTLLLRLDEKLTRGGVDDSDGTVGGFIQQVVEILSEYAELDPSCIETFKILAGRPTCFGWEEPLVRLVDEG</sequence>
<evidence type="ECO:0000313" key="4">
    <source>
        <dbReference type="Proteomes" id="UP000176413"/>
    </source>
</evidence>
<dbReference type="Proteomes" id="UP000176413">
    <property type="component" value="Unassembled WGS sequence"/>
</dbReference>
<protein>
    <recommendedName>
        <fullName evidence="2">SWIM-type domain-containing protein</fullName>
    </recommendedName>
</protein>
<feature type="domain" description="SWIM-type" evidence="2">
    <location>
        <begin position="53"/>
        <end position="89"/>
    </location>
</feature>
<name>A0A1F6MAC3_9BACT</name>
<comment type="caution">
    <text evidence="3">The sequence shown here is derived from an EMBL/GenBank/DDBJ whole genome shotgun (WGS) entry which is preliminary data.</text>
</comment>
<dbReference type="AlphaFoldDB" id="A0A1F6MAC3"/>
<proteinExistence type="predicted"/>
<reference evidence="3 4" key="1">
    <citation type="journal article" date="2016" name="Nat. Commun.">
        <title>Thousands of microbial genomes shed light on interconnected biogeochemical processes in an aquifer system.</title>
        <authorList>
            <person name="Anantharaman K."/>
            <person name="Brown C.T."/>
            <person name="Hug L.A."/>
            <person name="Sharon I."/>
            <person name="Castelle C.J."/>
            <person name="Probst A.J."/>
            <person name="Thomas B.C."/>
            <person name="Singh A."/>
            <person name="Wilkins M.J."/>
            <person name="Karaoz U."/>
            <person name="Brodie E.L."/>
            <person name="Williams K.H."/>
            <person name="Hubbard S.S."/>
            <person name="Banfield J.F."/>
        </authorList>
    </citation>
    <scope>NUCLEOTIDE SEQUENCE [LARGE SCALE GENOMIC DNA]</scope>
</reference>
<evidence type="ECO:0000313" key="3">
    <source>
        <dbReference type="EMBL" id="OGH68575.1"/>
    </source>
</evidence>
<dbReference type="GO" id="GO:0008270">
    <property type="term" value="F:zinc ion binding"/>
    <property type="evidence" value="ECO:0007669"/>
    <property type="project" value="UniProtKB-KW"/>
</dbReference>
<gene>
    <name evidence="3" type="ORF">A3D53_01200</name>
</gene>
<accession>A0A1F6MAC3</accession>
<dbReference type="InterPro" id="IPR007527">
    <property type="entry name" value="Znf_SWIM"/>
</dbReference>
<keyword evidence="1" id="KW-0479">Metal-binding</keyword>
<organism evidence="3 4">
    <name type="scientific">Candidatus Magasanikbacteria bacterium RIFCSPHIGHO2_02_FULL_45_10</name>
    <dbReference type="NCBI Taxonomy" id="1798679"/>
    <lineage>
        <taxon>Bacteria</taxon>
        <taxon>Candidatus Magasanikiibacteriota</taxon>
    </lineage>
</organism>
<dbReference type="EMBL" id="MFQA01000037">
    <property type="protein sequence ID" value="OGH68575.1"/>
    <property type="molecule type" value="Genomic_DNA"/>
</dbReference>
<dbReference type="PROSITE" id="PS50966">
    <property type="entry name" value="ZF_SWIM"/>
    <property type="match status" value="1"/>
</dbReference>
<evidence type="ECO:0000256" key="1">
    <source>
        <dbReference type="PROSITE-ProRule" id="PRU00325"/>
    </source>
</evidence>